<evidence type="ECO:0000259" key="1">
    <source>
        <dbReference type="PROSITE" id="PS50805"/>
    </source>
</evidence>
<organism evidence="2 3">
    <name type="scientific">Chrysemys picta bellii</name>
    <name type="common">Western painted turtle</name>
    <name type="synonym">Emys bellii</name>
    <dbReference type="NCBI Taxonomy" id="8478"/>
    <lineage>
        <taxon>Eukaryota</taxon>
        <taxon>Metazoa</taxon>
        <taxon>Chordata</taxon>
        <taxon>Craniata</taxon>
        <taxon>Vertebrata</taxon>
        <taxon>Euteleostomi</taxon>
        <taxon>Archelosauria</taxon>
        <taxon>Testudinata</taxon>
        <taxon>Testudines</taxon>
        <taxon>Cryptodira</taxon>
        <taxon>Durocryptodira</taxon>
        <taxon>Testudinoidea</taxon>
        <taxon>Emydidae</taxon>
        <taxon>Chrysemys</taxon>
    </lineage>
</organism>
<keyword evidence="3" id="KW-1185">Reference proteome</keyword>
<dbReference type="AlphaFoldDB" id="A0A8C3FQR7"/>
<dbReference type="InterPro" id="IPR001909">
    <property type="entry name" value="KRAB"/>
</dbReference>
<name>A0A8C3FQR7_CHRPI</name>
<dbReference type="SMART" id="SM00349">
    <property type="entry name" value="KRAB"/>
    <property type="match status" value="1"/>
</dbReference>
<dbReference type="InterPro" id="IPR050169">
    <property type="entry name" value="Krueppel_C2H2_ZnF"/>
</dbReference>
<dbReference type="CDD" id="cd07765">
    <property type="entry name" value="KRAB_A-box"/>
    <property type="match status" value="1"/>
</dbReference>
<reference evidence="2" key="1">
    <citation type="submission" date="2025-08" db="UniProtKB">
        <authorList>
            <consortium name="Ensembl"/>
        </authorList>
    </citation>
    <scope>IDENTIFICATION</scope>
</reference>
<evidence type="ECO:0000313" key="2">
    <source>
        <dbReference type="Ensembl" id="ENSCPBP00000012765.1"/>
    </source>
</evidence>
<sequence>AASSPSGPVTFEEVAVYFTREEWALLDPIQRVLCWDVMQENYENVTSVKVHITPQCHLCSSLFQHHPDVAVTQTLALCPPMLENTLGAEHRSNTAQSLTSSLG</sequence>
<proteinExistence type="predicted"/>
<evidence type="ECO:0000313" key="3">
    <source>
        <dbReference type="Proteomes" id="UP000694380"/>
    </source>
</evidence>
<dbReference type="Gene3D" id="6.10.140.140">
    <property type="match status" value="1"/>
</dbReference>
<reference evidence="2" key="2">
    <citation type="submission" date="2025-09" db="UniProtKB">
        <authorList>
            <consortium name="Ensembl"/>
        </authorList>
    </citation>
    <scope>IDENTIFICATION</scope>
</reference>
<dbReference type="InterPro" id="IPR036051">
    <property type="entry name" value="KRAB_dom_sf"/>
</dbReference>
<dbReference type="SUPFAM" id="SSF109640">
    <property type="entry name" value="KRAB domain (Kruppel-associated box)"/>
    <property type="match status" value="1"/>
</dbReference>
<dbReference type="PANTHER" id="PTHR23232:SF142">
    <property type="entry name" value="GASTRULA ZINC FINGER PROTEIN XLCGF57.1-LIKE-RELATED"/>
    <property type="match status" value="1"/>
</dbReference>
<protein>
    <recommendedName>
        <fullName evidence="1">KRAB domain-containing protein</fullName>
    </recommendedName>
</protein>
<dbReference type="GeneTree" id="ENSGT01140000282703"/>
<feature type="domain" description="KRAB" evidence="1">
    <location>
        <begin position="9"/>
        <end position="92"/>
    </location>
</feature>
<dbReference type="PROSITE" id="PS50805">
    <property type="entry name" value="KRAB"/>
    <property type="match status" value="1"/>
</dbReference>
<dbReference type="PANTHER" id="PTHR23232">
    <property type="entry name" value="KRAB DOMAIN C2H2 ZINC FINGER"/>
    <property type="match status" value="1"/>
</dbReference>
<dbReference type="Proteomes" id="UP000694380">
    <property type="component" value="Unplaced"/>
</dbReference>
<dbReference type="GO" id="GO:0006355">
    <property type="term" value="P:regulation of DNA-templated transcription"/>
    <property type="evidence" value="ECO:0007669"/>
    <property type="project" value="InterPro"/>
</dbReference>
<dbReference type="Ensembl" id="ENSCPBT00000015190.1">
    <property type="protein sequence ID" value="ENSCPBP00000012765.1"/>
    <property type="gene ID" value="ENSCPBG00000009614.1"/>
</dbReference>
<dbReference type="Pfam" id="PF01352">
    <property type="entry name" value="KRAB"/>
    <property type="match status" value="1"/>
</dbReference>
<accession>A0A8C3FQR7</accession>
<dbReference type="OMA" id="NTRERHC"/>